<evidence type="ECO:0000256" key="2">
    <source>
        <dbReference type="ARBA" id="ARBA00023125"/>
    </source>
</evidence>
<sequence>MNGGLVRLREVYDSLNPSERKVAAFILQEPAEMIQMSVADLAVRSGSSQAAIVRLCKTMGFKGYQDLKLKVAGDLQEPLASGYQDIRPNDSISAIIQNVSNNNIQSIRDTMKIMEEGKVEEAVLALDQSKRIFMFGVGASNLIGMDAQQKFLRINKVCISFPDPHVQLTSAVLLTPDDAAVCISYSGETDEVIRAAAIAKEKGCKTIGITKYGDSTLSRSVDIPLYTSSRENEIRSGAMSSRITQLNLIDILYLGVASRNYENSVKYLDESRQAIKRL</sequence>
<dbReference type="InterPro" id="IPR047640">
    <property type="entry name" value="RpiR-like"/>
</dbReference>
<keyword evidence="2" id="KW-0238">DNA-binding</keyword>
<dbReference type="RefSeq" id="WP_053491397.1">
    <property type="nucleotide sequence ID" value="NZ_LIUT01000005.1"/>
</dbReference>
<keyword evidence="3" id="KW-0804">Transcription</keyword>
<dbReference type="SUPFAM" id="SSF53697">
    <property type="entry name" value="SIS domain"/>
    <property type="match status" value="1"/>
</dbReference>
<dbReference type="AlphaFoldDB" id="A0A0M1NIT0"/>
<dbReference type="InterPro" id="IPR001347">
    <property type="entry name" value="SIS_dom"/>
</dbReference>
<dbReference type="InterPro" id="IPR036388">
    <property type="entry name" value="WH-like_DNA-bd_sf"/>
</dbReference>
<accession>A0A0M1NIT0</accession>
<dbReference type="GO" id="GO:0097367">
    <property type="term" value="F:carbohydrate derivative binding"/>
    <property type="evidence" value="ECO:0007669"/>
    <property type="project" value="InterPro"/>
</dbReference>
<evidence type="ECO:0000313" key="6">
    <source>
        <dbReference type="EMBL" id="KOR82007.1"/>
    </source>
</evidence>
<dbReference type="GO" id="GO:0003677">
    <property type="term" value="F:DNA binding"/>
    <property type="evidence" value="ECO:0007669"/>
    <property type="project" value="UniProtKB-KW"/>
</dbReference>
<evidence type="ECO:0000256" key="3">
    <source>
        <dbReference type="ARBA" id="ARBA00023163"/>
    </source>
</evidence>
<keyword evidence="1" id="KW-0805">Transcription regulation</keyword>
<keyword evidence="7" id="KW-1185">Reference proteome</keyword>
<evidence type="ECO:0000259" key="4">
    <source>
        <dbReference type="PROSITE" id="PS51071"/>
    </source>
</evidence>
<dbReference type="Pfam" id="PF01380">
    <property type="entry name" value="SIS"/>
    <property type="match status" value="1"/>
</dbReference>
<dbReference type="InterPro" id="IPR000281">
    <property type="entry name" value="HTH_RpiR"/>
</dbReference>
<dbReference type="EMBL" id="LIUT01000005">
    <property type="protein sequence ID" value="KOR82007.1"/>
    <property type="molecule type" value="Genomic_DNA"/>
</dbReference>
<dbReference type="Gene3D" id="3.40.50.10490">
    <property type="entry name" value="Glucose-6-phosphate isomerase like protein, domain 1"/>
    <property type="match status" value="1"/>
</dbReference>
<comment type="caution">
    <text evidence="6">The sequence shown here is derived from an EMBL/GenBank/DDBJ whole genome shotgun (WGS) entry which is preliminary data.</text>
</comment>
<dbReference type="PROSITE" id="PS51071">
    <property type="entry name" value="HTH_RPIR"/>
    <property type="match status" value="1"/>
</dbReference>
<feature type="domain" description="SIS" evidence="5">
    <location>
        <begin position="122"/>
        <end position="262"/>
    </location>
</feature>
<dbReference type="GO" id="GO:0003700">
    <property type="term" value="F:DNA-binding transcription factor activity"/>
    <property type="evidence" value="ECO:0007669"/>
    <property type="project" value="InterPro"/>
</dbReference>
<dbReference type="PANTHER" id="PTHR30514:SF1">
    <property type="entry name" value="HTH-TYPE TRANSCRIPTIONAL REGULATOR HEXR-RELATED"/>
    <property type="match status" value="1"/>
</dbReference>
<dbReference type="PROSITE" id="PS51464">
    <property type="entry name" value="SIS"/>
    <property type="match status" value="1"/>
</dbReference>
<evidence type="ECO:0000256" key="1">
    <source>
        <dbReference type="ARBA" id="ARBA00023015"/>
    </source>
</evidence>
<dbReference type="Proteomes" id="UP000036932">
    <property type="component" value="Unassembled WGS sequence"/>
</dbReference>
<dbReference type="InterPro" id="IPR035472">
    <property type="entry name" value="RpiR-like_SIS"/>
</dbReference>
<dbReference type="InterPro" id="IPR046348">
    <property type="entry name" value="SIS_dom_sf"/>
</dbReference>
<evidence type="ECO:0000313" key="7">
    <source>
        <dbReference type="Proteomes" id="UP000036932"/>
    </source>
</evidence>
<gene>
    <name evidence="6" type="ORF">AM231_20800</name>
</gene>
<evidence type="ECO:0000259" key="5">
    <source>
        <dbReference type="PROSITE" id="PS51464"/>
    </source>
</evidence>
<dbReference type="OrthoDB" id="370421at2"/>
<reference evidence="7" key="1">
    <citation type="submission" date="2015-08" db="EMBL/GenBank/DDBJ databases">
        <title>Genome sequencing project for genomic taxonomy and phylogenomics of Bacillus-like bacteria.</title>
        <authorList>
            <person name="Liu B."/>
            <person name="Wang J."/>
            <person name="Zhu Y."/>
            <person name="Liu G."/>
            <person name="Chen Q."/>
            <person name="Chen Z."/>
            <person name="Lan J."/>
            <person name="Che J."/>
            <person name="Ge C."/>
            <person name="Shi H."/>
            <person name="Pan Z."/>
            <person name="Liu X."/>
        </authorList>
    </citation>
    <scope>NUCLEOTIDE SEQUENCE [LARGE SCALE GENOMIC DNA]</scope>
    <source>
        <strain evidence="7">FJAT-22460</strain>
    </source>
</reference>
<dbReference type="PATRIC" id="fig|1705565.3.peg.79"/>
<dbReference type="Gene3D" id="1.10.10.10">
    <property type="entry name" value="Winged helix-like DNA-binding domain superfamily/Winged helix DNA-binding domain"/>
    <property type="match status" value="1"/>
</dbReference>
<organism evidence="6 7">
    <name type="scientific">Paenibacillus solani</name>
    <dbReference type="NCBI Taxonomy" id="1705565"/>
    <lineage>
        <taxon>Bacteria</taxon>
        <taxon>Bacillati</taxon>
        <taxon>Bacillota</taxon>
        <taxon>Bacilli</taxon>
        <taxon>Bacillales</taxon>
        <taxon>Paenibacillaceae</taxon>
        <taxon>Paenibacillus</taxon>
    </lineage>
</organism>
<dbReference type="InterPro" id="IPR009057">
    <property type="entry name" value="Homeodomain-like_sf"/>
</dbReference>
<feature type="domain" description="HTH rpiR-type" evidence="4">
    <location>
        <begin position="2"/>
        <end position="78"/>
    </location>
</feature>
<dbReference type="SUPFAM" id="SSF46689">
    <property type="entry name" value="Homeodomain-like"/>
    <property type="match status" value="1"/>
</dbReference>
<dbReference type="GO" id="GO:1901135">
    <property type="term" value="P:carbohydrate derivative metabolic process"/>
    <property type="evidence" value="ECO:0007669"/>
    <property type="project" value="InterPro"/>
</dbReference>
<proteinExistence type="predicted"/>
<dbReference type="PANTHER" id="PTHR30514">
    <property type="entry name" value="GLUCOKINASE"/>
    <property type="match status" value="1"/>
</dbReference>
<dbReference type="Pfam" id="PF01418">
    <property type="entry name" value="HTH_6"/>
    <property type="match status" value="1"/>
</dbReference>
<protein>
    <submittedName>
        <fullName evidence="6">RpiR family transcriptional regulator</fullName>
    </submittedName>
</protein>
<dbReference type="CDD" id="cd05013">
    <property type="entry name" value="SIS_RpiR"/>
    <property type="match status" value="1"/>
</dbReference>
<name>A0A0M1NIT0_9BACL</name>